<evidence type="ECO:0000256" key="1">
    <source>
        <dbReference type="ARBA" id="ARBA00022729"/>
    </source>
</evidence>
<gene>
    <name evidence="3" type="ORF">Scep_011335</name>
</gene>
<dbReference type="Pfam" id="PF01190">
    <property type="entry name" value="Pollen_Ole_e_1"/>
    <property type="match status" value="1"/>
</dbReference>
<feature type="chain" id="PRO_5042898154" evidence="2">
    <location>
        <begin position="26"/>
        <end position="180"/>
    </location>
</feature>
<feature type="signal peptide" evidence="2">
    <location>
        <begin position="1"/>
        <end position="25"/>
    </location>
</feature>
<dbReference type="PRINTS" id="PR01218">
    <property type="entry name" value="PSTLEXTENSIN"/>
</dbReference>
<proteinExistence type="predicted"/>
<dbReference type="EMBL" id="JBBNAG010000005">
    <property type="protein sequence ID" value="KAK9131807.1"/>
    <property type="molecule type" value="Genomic_DNA"/>
</dbReference>
<dbReference type="InterPro" id="IPR003882">
    <property type="entry name" value="Pistil_extensin"/>
</dbReference>
<dbReference type="AlphaFoldDB" id="A0AAP0JF57"/>
<reference evidence="3 4" key="1">
    <citation type="submission" date="2024-01" db="EMBL/GenBank/DDBJ databases">
        <title>Genome assemblies of Stephania.</title>
        <authorList>
            <person name="Yang L."/>
        </authorList>
    </citation>
    <scope>NUCLEOTIDE SEQUENCE [LARGE SCALE GENOMIC DNA]</scope>
    <source>
        <strain evidence="3">JXDWG</strain>
        <tissue evidence="3">Leaf</tissue>
    </source>
</reference>
<dbReference type="Proteomes" id="UP001419268">
    <property type="component" value="Unassembled WGS sequence"/>
</dbReference>
<dbReference type="GO" id="GO:0071944">
    <property type="term" value="C:cell periphery"/>
    <property type="evidence" value="ECO:0007669"/>
    <property type="project" value="TreeGrafter"/>
</dbReference>
<dbReference type="PANTHER" id="PTHR33470:SF22">
    <property type="entry name" value="POLLEN OLE E 1 ALLERGEN AND EXTENSIN FAMILY PROTEIN"/>
    <property type="match status" value="1"/>
</dbReference>
<keyword evidence="1 2" id="KW-0732">Signal</keyword>
<dbReference type="PANTHER" id="PTHR33470">
    <property type="entry name" value="OS01G0164075 PROTEIN"/>
    <property type="match status" value="1"/>
</dbReference>
<sequence length="180" mass="19656">MSLLFKVLLVLQLSFLLLSLTSTIASVAGEADVEAFEEIMSPYPRQPIKRPSRDRVAVQGVVYCKSCKYQGNDTLLDASPLPGAVVKLECNNTRKPITVEGVADKNGYFLIQAPKKVSTYGVHKCKVFAYSASLIWCQTRTDLNGGINGAALKYQKTSPKSLPFALYTVGPFAFDPTCQP</sequence>
<evidence type="ECO:0000313" key="4">
    <source>
        <dbReference type="Proteomes" id="UP001419268"/>
    </source>
</evidence>
<accession>A0AAP0JF57</accession>
<keyword evidence="4" id="KW-1185">Reference proteome</keyword>
<organism evidence="3 4">
    <name type="scientific">Stephania cephalantha</name>
    <dbReference type="NCBI Taxonomy" id="152367"/>
    <lineage>
        <taxon>Eukaryota</taxon>
        <taxon>Viridiplantae</taxon>
        <taxon>Streptophyta</taxon>
        <taxon>Embryophyta</taxon>
        <taxon>Tracheophyta</taxon>
        <taxon>Spermatophyta</taxon>
        <taxon>Magnoliopsida</taxon>
        <taxon>Ranunculales</taxon>
        <taxon>Menispermaceae</taxon>
        <taxon>Menispermoideae</taxon>
        <taxon>Cissampelideae</taxon>
        <taxon>Stephania</taxon>
    </lineage>
</organism>
<protein>
    <submittedName>
        <fullName evidence="3">Uncharacterized protein</fullName>
    </submittedName>
</protein>
<comment type="caution">
    <text evidence="3">The sequence shown here is derived from an EMBL/GenBank/DDBJ whole genome shotgun (WGS) entry which is preliminary data.</text>
</comment>
<name>A0AAP0JF57_9MAGN</name>
<evidence type="ECO:0000256" key="2">
    <source>
        <dbReference type="SAM" id="SignalP"/>
    </source>
</evidence>
<evidence type="ECO:0000313" key="3">
    <source>
        <dbReference type="EMBL" id="KAK9131807.1"/>
    </source>
</evidence>